<dbReference type="Gene3D" id="3.40.50.2300">
    <property type="match status" value="1"/>
</dbReference>
<evidence type="ECO:0000313" key="6">
    <source>
        <dbReference type="Proteomes" id="UP000311008"/>
    </source>
</evidence>
<sequence>MKVLVVDDSQINLTLFSALLNKMEDVTPVTFLNPLLALEWCAEQDPDLVLLDYMMPELDGLAFLARFRQLAGKESIPVIMVTAVTERDIRHQGLEASANDFLNKPVDKVEFQARVKNMLTLRRAQVQLLNRAEWLAEEVKKATKELVESEHELIHRLSKAAEYRDPETGAHILRMSNYSKLIAKNLGLPAVEQELLLTAAPMHDIGKIGIPDQILLKPGRLDESELEVMRKHAEYGAELLKNATTVLTKTAQIVAATHHEKYDGSGYPNGLKGDEIPLYGRIVALADVFDALTSVRPYKKAWSIEDAKRYVVENAGTHFDPKCVAAFLADWDEVLAINAKFKDDHA</sequence>
<evidence type="ECO:0000259" key="3">
    <source>
        <dbReference type="PROSITE" id="PS50110"/>
    </source>
</evidence>
<dbReference type="PANTHER" id="PTHR45228:SF1">
    <property type="entry name" value="CYCLIC DI-GMP PHOSPHODIESTERASE TM_0186"/>
    <property type="match status" value="1"/>
</dbReference>
<feature type="domain" description="Response regulatory" evidence="3">
    <location>
        <begin position="2"/>
        <end position="119"/>
    </location>
</feature>
<dbReference type="Proteomes" id="UP000311008">
    <property type="component" value="Chromosome"/>
</dbReference>
<dbReference type="Pfam" id="PF13487">
    <property type="entry name" value="HD_5"/>
    <property type="match status" value="1"/>
</dbReference>
<reference evidence="6" key="1">
    <citation type="journal article" date="2019" name="ISME J.">
        <title>Evolution in action: habitat transition from sediment to the pelagial leads to genome streamlining in Methylophilaceae.</title>
        <authorList>
            <person name="Salcher M."/>
            <person name="Schaefle D."/>
            <person name="Kaspar M."/>
            <person name="Neuenschwander S.M."/>
            <person name="Ghai R."/>
        </authorList>
    </citation>
    <scope>NUCLEOTIDE SEQUENCE [LARGE SCALE GENOMIC DNA]</scope>
    <source>
        <strain evidence="6">MMS-M-51</strain>
    </source>
</reference>
<dbReference type="AlphaFoldDB" id="A0A5B8CQW4"/>
<dbReference type="GO" id="GO:0000160">
    <property type="term" value="P:phosphorelay signal transduction system"/>
    <property type="evidence" value="ECO:0007669"/>
    <property type="project" value="InterPro"/>
</dbReference>
<dbReference type="SMART" id="SM00448">
    <property type="entry name" value="REC"/>
    <property type="match status" value="1"/>
</dbReference>
<dbReference type="PANTHER" id="PTHR45228">
    <property type="entry name" value="CYCLIC DI-GMP PHOSPHODIESTERASE TM_0186-RELATED"/>
    <property type="match status" value="1"/>
</dbReference>
<keyword evidence="6" id="KW-1185">Reference proteome</keyword>
<dbReference type="InterPro" id="IPR001789">
    <property type="entry name" value="Sig_transdc_resp-reg_receiver"/>
</dbReference>
<feature type="modified residue" description="4-aspartylphosphate" evidence="2">
    <location>
        <position position="52"/>
    </location>
</feature>
<name>A0A5B8CQW4_9PROT</name>
<dbReference type="SUPFAM" id="SSF109604">
    <property type="entry name" value="HD-domain/PDEase-like"/>
    <property type="match status" value="1"/>
</dbReference>
<dbReference type="InterPro" id="IPR011006">
    <property type="entry name" value="CheY-like_superfamily"/>
</dbReference>
<evidence type="ECO:0000259" key="4">
    <source>
        <dbReference type="PROSITE" id="PS51832"/>
    </source>
</evidence>
<dbReference type="EMBL" id="CP040946">
    <property type="protein sequence ID" value="QDC43627.1"/>
    <property type="molecule type" value="Genomic_DNA"/>
</dbReference>
<evidence type="ECO:0000256" key="1">
    <source>
        <dbReference type="ARBA" id="ARBA00022801"/>
    </source>
</evidence>
<dbReference type="Gene3D" id="1.10.3210.10">
    <property type="entry name" value="Hypothetical protein af1432"/>
    <property type="match status" value="1"/>
</dbReference>
<dbReference type="OrthoDB" id="9763857at2"/>
<dbReference type="Pfam" id="PF00072">
    <property type="entry name" value="Response_reg"/>
    <property type="match status" value="1"/>
</dbReference>
<feature type="domain" description="HD-GYP" evidence="4">
    <location>
        <begin position="146"/>
        <end position="343"/>
    </location>
</feature>
<dbReference type="CDD" id="cd00077">
    <property type="entry name" value="HDc"/>
    <property type="match status" value="1"/>
</dbReference>
<keyword evidence="1" id="KW-0378">Hydrolase</keyword>
<dbReference type="InterPro" id="IPR037522">
    <property type="entry name" value="HD_GYP_dom"/>
</dbReference>
<dbReference type="InterPro" id="IPR052020">
    <property type="entry name" value="Cyclic_di-GMP/3'3'-cGAMP_PDE"/>
</dbReference>
<dbReference type="SUPFAM" id="SSF52172">
    <property type="entry name" value="CheY-like"/>
    <property type="match status" value="1"/>
</dbReference>
<dbReference type="PROSITE" id="PS51832">
    <property type="entry name" value="HD_GYP"/>
    <property type="match status" value="1"/>
</dbReference>
<gene>
    <name evidence="5" type="ORF">FIU01_03225</name>
</gene>
<keyword evidence="2" id="KW-0597">Phosphoprotein</keyword>
<evidence type="ECO:0000256" key="2">
    <source>
        <dbReference type="PROSITE-ProRule" id="PRU00169"/>
    </source>
</evidence>
<dbReference type="RefSeq" id="WP_140002908.1">
    <property type="nucleotide sequence ID" value="NZ_CP040946.1"/>
</dbReference>
<dbReference type="CDD" id="cd17551">
    <property type="entry name" value="REC_RpfG-like"/>
    <property type="match status" value="1"/>
</dbReference>
<protein>
    <submittedName>
        <fullName evidence="5">Response regulator</fullName>
    </submittedName>
</protein>
<dbReference type="GO" id="GO:0004112">
    <property type="term" value="F:cyclic-nucleotide phosphodiesterase activity"/>
    <property type="evidence" value="ECO:0007669"/>
    <property type="project" value="UniProtKB-ARBA"/>
</dbReference>
<evidence type="ECO:0000313" key="5">
    <source>
        <dbReference type="EMBL" id="QDC43627.1"/>
    </source>
</evidence>
<proteinExistence type="predicted"/>
<dbReference type="FunFam" id="1.10.3210.10:FF:000018">
    <property type="entry name" value="Two-component system response regulator"/>
    <property type="match status" value="1"/>
</dbReference>
<dbReference type="PROSITE" id="PS50110">
    <property type="entry name" value="RESPONSE_REGULATORY"/>
    <property type="match status" value="1"/>
</dbReference>
<dbReference type="GO" id="GO:0009214">
    <property type="term" value="P:cyclic nucleotide catabolic process"/>
    <property type="evidence" value="ECO:0007669"/>
    <property type="project" value="UniProtKB-ARBA"/>
</dbReference>
<accession>A0A5B8CQW4</accession>
<dbReference type="SMART" id="SM00471">
    <property type="entry name" value="HDc"/>
    <property type="match status" value="1"/>
</dbReference>
<organism evidence="5 6">
    <name type="scientific">Methylophilus medardicus</name>
    <dbReference type="NCBI Taxonomy" id="2588534"/>
    <lineage>
        <taxon>Bacteria</taxon>
        <taxon>Pseudomonadati</taxon>
        <taxon>Pseudomonadota</taxon>
        <taxon>Betaproteobacteria</taxon>
        <taxon>Nitrosomonadales</taxon>
        <taxon>Methylophilaceae</taxon>
        <taxon>Methylophilus</taxon>
    </lineage>
</organism>
<dbReference type="InterPro" id="IPR003607">
    <property type="entry name" value="HD/PDEase_dom"/>
</dbReference>
<dbReference type="KEGG" id="mmec:FIU01_03225"/>